<protein>
    <recommendedName>
        <fullName evidence="1">PiggyBac transposable element-derived protein domain-containing protein</fullName>
    </recommendedName>
</protein>
<dbReference type="PANTHER" id="PTHR46599">
    <property type="entry name" value="PIGGYBAC TRANSPOSABLE ELEMENT-DERIVED PROTEIN 4"/>
    <property type="match status" value="1"/>
</dbReference>
<gene>
    <name evidence="2" type="ORF">NQ317_004244</name>
</gene>
<proteinExistence type="predicted"/>
<dbReference type="InterPro" id="IPR029526">
    <property type="entry name" value="PGBD"/>
</dbReference>
<accession>A0ABQ9K0I1</accession>
<evidence type="ECO:0000313" key="2">
    <source>
        <dbReference type="EMBL" id="KAJ8983606.1"/>
    </source>
</evidence>
<evidence type="ECO:0000259" key="1">
    <source>
        <dbReference type="Pfam" id="PF13843"/>
    </source>
</evidence>
<name>A0ABQ9K0I1_9CUCU</name>
<comment type="caution">
    <text evidence="2">The sequence shown here is derived from an EMBL/GenBank/DDBJ whole genome shotgun (WGS) entry which is preliminary data.</text>
</comment>
<sequence length="749" mass="87512">MKVYIEGVPKSILTTVREKIEEPLRRNDLLTMKDIGNIRTSFNISLKDGQRHKDDVTSVELYDFEMTTILILDEFREGFPVAFMFSNRKDQFVFEVFFKVVKDTVNMKVINTKTFMTDMATVYYNAWISVMGCQSTGHLFCTWHVDKAWQQNLAKMKMTSKKEFSEFLTVLYTDEATHEMHTYLKQYYFHNRRQWAYCYRKSRGINTNMFLESMHKVIKYSYLDGKKVKRMDRTLHSIQKYIRDKAANRINKLIKGKRSKQVDDIIKRHRNALSSDFDMAIEDESFIFNNADRESHIVNKKSDTGVCCELKCSYCNICWHAFECTSLDYQIKNMICKHIHYVILKNFNQLQRANISLDDGNDKVKKVLENINKDTHLNCTSQIVEDSRTQLERKKDMVKNAAQQLISGIDTKCFSSEDYDFMLKNLKVLNSMGTVEIQTSQLKDALFKTTSVFPANKKIEKQKFFSTKKKRTDVNKKISKPNFEDTIIIKEMLSRSLYTSKESRRLDISELEKLPSADVFDLLDEIPSDNESILSDSESDDEENLKNMNADLDAVVDEIELPVANEELDWDSEDELPLAKFLPAANTALPKPTFQWSRNLNNIIQQTPFVENSGPNIPDDIETPLDYFFDIMRAQVPTTLEEIKCFLGVNILMGIKHLPSYKDYWSSREELRDHFIASSMSRNRFSWLLGNFHLNDNSVQPQKGESMYDKLYKLRPMLDKLSETYANSYKPSRCQAIDESIIRFKGRML</sequence>
<evidence type="ECO:0000313" key="3">
    <source>
        <dbReference type="Proteomes" id="UP001162164"/>
    </source>
</evidence>
<dbReference type="EMBL" id="JAPWTJ010000068">
    <property type="protein sequence ID" value="KAJ8983606.1"/>
    <property type="molecule type" value="Genomic_DNA"/>
</dbReference>
<dbReference type="Pfam" id="PF13843">
    <property type="entry name" value="DDE_Tnp_1_7"/>
    <property type="match status" value="1"/>
</dbReference>
<feature type="domain" description="PiggyBac transposable element-derived protein" evidence="1">
    <location>
        <begin position="633"/>
        <end position="748"/>
    </location>
</feature>
<reference evidence="2" key="1">
    <citation type="journal article" date="2023" name="Insect Mol. Biol.">
        <title>Genome sequencing provides insights into the evolution of gene families encoding plant cell wall-degrading enzymes in longhorned beetles.</title>
        <authorList>
            <person name="Shin N.R."/>
            <person name="Okamura Y."/>
            <person name="Kirsch R."/>
            <person name="Pauchet Y."/>
        </authorList>
    </citation>
    <scope>NUCLEOTIDE SEQUENCE</scope>
    <source>
        <strain evidence="2">MMC_N1</strain>
    </source>
</reference>
<dbReference type="Proteomes" id="UP001162164">
    <property type="component" value="Unassembled WGS sequence"/>
</dbReference>
<organism evidence="2 3">
    <name type="scientific">Molorchus minor</name>
    <dbReference type="NCBI Taxonomy" id="1323400"/>
    <lineage>
        <taxon>Eukaryota</taxon>
        <taxon>Metazoa</taxon>
        <taxon>Ecdysozoa</taxon>
        <taxon>Arthropoda</taxon>
        <taxon>Hexapoda</taxon>
        <taxon>Insecta</taxon>
        <taxon>Pterygota</taxon>
        <taxon>Neoptera</taxon>
        <taxon>Endopterygota</taxon>
        <taxon>Coleoptera</taxon>
        <taxon>Polyphaga</taxon>
        <taxon>Cucujiformia</taxon>
        <taxon>Chrysomeloidea</taxon>
        <taxon>Cerambycidae</taxon>
        <taxon>Lamiinae</taxon>
        <taxon>Monochamini</taxon>
        <taxon>Molorchus</taxon>
    </lineage>
</organism>
<keyword evidence="3" id="KW-1185">Reference proteome</keyword>
<dbReference type="PANTHER" id="PTHR46599:SF3">
    <property type="entry name" value="PIGGYBAC TRANSPOSABLE ELEMENT-DERIVED PROTEIN 4"/>
    <property type="match status" value="1"/>
</dbReference>